<dbReference type="SMART" id="SM00283">
    <property type="entry name" value="MA"/>
    <property type="match status" value="1"/>
</dbReference>
<dbReference type="CDD" id="cd06225">
    <property type="entry name" value="HAMP"/>
    <property type="match status" value="1"/>
</dbReference>
<evidence type="ECO:0000313" key="17">
    <source>
        <dbReference type="Proteomes" id="UP000509545"/>
    </source>
</evidence>
<dbReference type="SMART" id="SM00304">
    <property type="entry name" value="HAMP"/>
    <property type="match status" value="2"/>
</dbReference>
<dbReference type="Pfam" id="PF00015">
    <property type="entry name" value="MCPsignal"/>
    <property type="match status" value="1"/>
</dbReference>
<dbReference type="PROSITE" id="PS50111">
    <property type="entry name" value="CHEMOTAXIS_TRANSDUC_2"/>
    <property type="match status" value="1"/>
</dbReference>
<keyword evidence="5 12" id="KW-0812">Transmembrane</keyword>
<dbReference type="Gene3D" id="1.10.287.950">
    <property type="entry name" value="Methyl-accepting chemotaxis protein"/>
    <property type="match status" value="1"/>
</dbReference>
<dbReference type="FunFam" id="1.10.287.950:FF:000001">
    <property type="entry name" value="Methyl-accepting chemotaxis sensory transducer"/>
    <property type="match status" value="1"/>
</dbReference>
<evidence type="ECO:0000256" key="8">
    <source>
        <dbReference type="ARBA" id="ARBA00023224"/>
    </source>
</evidence>
<keyword evidence="6 12" id="KW-1133">Transmembrane helix</keyword>
<comment type="subcellular location">
    <subcellularLocation>
        <location evidence="1">Cell membrane</location>
        <topology evidence="1">Multi-pass membrane protein</topology>
    </subcellularLocation>
</comment>
<feature type="transmembrane region" description="Helical" evidence="12">
    <location>
        <begin position="288"/>
        <end position="307"/>
    </location>
</feature>
<dbReference type="Pfam" id="PF00672">
    <property type="entry name" value="HAMP"/>
    <property type="match status" value="1"/>
</dbReference>
<feature type="transmembrane region" description="Helical" evidence="12">
    <location>
        <begin position="20"/>
        <end position="40"/>
    </location>
</feature>
<keyword evidence="4" id="KW-0145">Chemotaxis</keyword>
<sequence length="638" mass="68737">MFSWLTEKLGNVSVNRKLGFGFGLVLLMTLLSTFAGWNSLGSVISRADKQASIASLNELAKDLRVASLDYEMRRGEQGPAVVSEFLGKLQESIQAALKQFVRPADQELLNQQLAILDEYKRAFGDLTQATQNRESARSKLGANADNAVAKVKEVENALRQGDSVAQFDSVIELSKLLQQARYQVRGYTYSGKADAEQPALEAIDSVLKNLESLPGKLPEQHTANLQQATESMKAYRAAVSQFRDSQVASASALKRMVDQGARLNDLNNHLTTSQIEKRDLETTHAKEVLIIVTILALAFGLLAAWIITRQIVVPLQQTLVAVERVASGDLSHNLVVTRRDDMGQLQGSLQRMVISLRQLIGGIGEGVTQIASAAEQLSAVTEQTSAGVNSQKVETDQVATAMHEMTATVQEVARNAEEASEAAVAADQQAREGEKVVGEAIAQIERLSKEVGNSTEAMGHLKRESDKIGSVLDVIKSVAQQTNLLALNAAIEAARAGEAGRGFAVVADEVRSLAQRTQKSTEEIEELILGLQSGTEQVATTLDNSRNLTDSSVELTRRAGGSLENITRTVSAIQSMNQQIAAAAEQQSAVAEEINRSVVNVRDVSEQTASSSEETAASSAELARLGVHLQTLVGRFKV</sequence>
<accession>A0A6N1CDG7</accession>
<name>A0A6N1CDG7_9PSED</name>
<dbReference type="PRINTS" id="PR00260">
    <property type="entry name" value="CHEMTRNSDUCR"/>
</dbReference>
<evidence type="ECO:0000256" key="5">
    <source>
        <dbReference type="ARBA" id="ARBA00022692"/>
    </source>
</evidence>
<dbReference type="Gene3D" id="1.20.1440.210">
    <property type="match status" value="2"/>
</dbReference>
<evidence type="ECO:0000256" key="4">
    <source>
        <dbReference type="ARBA" id="ARBA00022500"/>
    </source>
</evidence>
<evidence type="ECO:0000256" key="9">
    <source>
        <dbReference type="ARBA" id="ARBA00029447"/>
    </source>
</evidence>
<dbReference type="KEGG" id="pbz:GN234_16150"/>
<feature type="domain" description="HAMP" evidence="14">
    <location>
        <begin position="309"/>
        <end position="361"/>
    </location>
</feature>
<evidence type="ECO:0000256" key="3">
    <source>
        <dbReference type="ARBA" id="ARBA00022481"/>
    </source>
</evidence>
<evidence type="ECO:0000256" key="7">
    <source>
        <dbReference type="ARBA" id="ARBA00023136"/>
    </source>
</evidence>
<dbReference type="EMBL" id="CP048810">
    <property type="protein sequence ID" value="QKS83389.1"/>
    <property type="molecule type" value="Genomic_DNA"/>
</dbReference>
<feature type="coiled-coil region" evidence="11">
    <location>
        <begin position="402"/>
        <end position="464"/>
    </location>
</feature>
<evidence type="ECO:0000259" key="14">
    <source>
        <dbReference type="PROSITE" id="PS50885"/>
    </source>
</evidence>
<dbReference type="GO" id="GO:0007165">
    <property type="term" value="P:signal transduction"/>
    <property type="evidence" value="ECO:0007669"/>
    <property type="project" value="UniProtKB-KW"/>
</dbReference>
<keyword evidence="17" id="KW-1185">Reference proteome</keyword>
<keyword evidence="3" id="KW-0488">Methylation</keyword>
<dbReference type="PANTHER" id="PTHR32089">
    <property type="entry name" value="METHYL-ACCEPTING CHEMOTAXIS PROTEIN MCPB"/>
    <property type="match status" value="1"/>
</dbReference>
<dbReference type="Proteomes" id="UP000509545">
    <property type="component" value="Chromosome"/>
</dbReference>
<dbReference type="Pfam" id="PF16591">
    <property type="entry name" value="HBM"/>
    <property type="match status" value="1"/>
</dbReference>
<evidence type="ECO:0000259" key="15">
    <source>
        <dbReference type="PROSITE" id="PS51753"/>
    </source>
</evidence>
<dbReference type="InterPro" id="IPR004089">
    <property type="entry name" value="MCPsignal_dom"/>
</dbReference>
<dbReference type="InterPro" id="IPR003660">
    <property type="entry name" value="HAMP_dom"/>
</dbReference>
<evidence type="ECO:0000256" key="6">
    <source>
        <dbReference type="ARBA" id="ARBA00022989"/>
    </source>
</evidence>
<dbReference type="InterPro" id="IPR004090">
    <property type="entry name" value="Chemotax_Me-accpt_rcpt"/>
</dbReference>
<dbReference type="AlphaFoldDB" id="A0A6N1CDG7"/>
<evidence type="ECO:0000256" key="2">
    <source>
        <dbReference type="ARBA" id="ARBA00022475"/>
    </source>
</evidence>
<dbReference type="GO" id="GO:0006935">
    <property type="term" value="P:chemotaxis"/>
    <property type="evidence" value="ECO:0007669"/>
    <property type="project" value="UniProtKB-KW"/>
</dbReference>
<keyword evidence="2" id="KW-1003">Cell membrane</keyword>
<gene>
    <name evidence="16" type="ORF">GN234_16150</name>
</gene>
<feature type="domain" description="Methyl-accepting transducer" evidence="13">
    <location>
        <begin position="366"/>
        <end position="602"/>
    </location>
</feature>
<evidence type="ECO:0000313" key="16">
    <source>
        <dbReference type="EMBL" id="QKS83389.1"/>
    </source>
</evidence>
<protein>
    <submittedName>
        <fullName evidence="16">HAMP domain-containing protein</fullName>
    </submittedName>
</protein>
<dbReference type="PANTHER" id="PTHR32089:SF120">
    <property type="entry name" value="METHYL-ACCEPTING CHEMOTAXIS PROTEIN TLPQ"/>
    <property type="match status" value="1"/>
</dbReference>
<dbReference type="GO" id="GO:0004888">
    <property type="term" value="F:transmembrane signaling receptor activity"/>
    <property type="evidence" value="ECO:0007669"/>
    <property type="project" value="InterPro"/>
</dbReference>
<feature type="domain" description="HBM" evidence="15">
    <location>
        <begin position="45"/>
        <end position="282"/>
    </location>
</feature>
<comment type="similarity">
    <text evidence="9">Belongs to the methyl-accepting chemotaxis (MCP) protein family.</text>
</comment>
<dbReference type="SMART" id="SM01358">
    <property type="entry name" value="HBM"/>
    <property type="match status" value="1"/>
</dbReference>
<dbReference type="CDD" id="cd11386">
    <property type="entry name" value="MCP_signal"/>
    <property type="match status" value="1"/>
</dbReference>
<evidence type="ECO:0000256" key="10">
    <source>
        <dbReference type="PROSITE-ProRule" id="PRU00284"/>
    </source>
</evidence>
<reference evidence="16 17" key="1">
    <citation type="submission" date="2020-02" db="EMBL/GenBank/DDBJ databases">
        <authorList>
            <person name="Liang J."/>
        </authorList>
    </citation>
    <scope>NUCLEOTIDE SEQUENCE [LARGE SCALE GENOMIC DNA]</scope>
    <source>
        <strain evidence="16 17">L22-9</strain>
    </source>
</reference>
<keyword evidence="11" id="KW-0175">Coiled coil</keyword>
<evidence type="ECO:0000256" key="12">
    <source>
        <dbReference type="SAM" id="Phobius"/>
    </source>
</evidence>
<keyword evidence="8 10" id="KW-0807">Transducer</keyword>
<dbReference type="GO" id="GO:0005886">
    <property type="term" value="C:plasma membrane"/>
    <property type="evidence" value="ECO:0007669"/>
    <property type="project" value="UniProtKB-SubCell"/>
</dbReference>
<evidence type="ECO:0000256" key="11">
    <source>
        <dbReference type="SAM" id="Coils"/>
    </source>
</evidence>
<dbReference type="PROSITE" id="PS50885">
    <property type="entry name" value="HAMP"/>
    <property type="match status" value="1"/>
</dbReference>
<proteinExistence type="inferred from homology"/>
<dbReference type="InterPro" id="IPR032255">
    <property type="entry name" value="HBM"/>
</dbReference>
<dbReference type="SUPFAM" id="SSF58104">
    <property type="entry name" value="Methyl-accepting chemotaxis protein (MCP) signaling domain"/>
    <property type="match status" value="1"/>
</dbReference>
<evidence type="ECO:0000256" key="1">
    <source>
        <dbReference type="ARBA" id="ARBA00004651"/>
    </source>
</evidence>
<dbReference type="PROSITE" id="PS51753">
    <property type="entry name" value="HBM"/>
    <property type="match status" value="1"/>
</dbReference>
<organism evidence="16 17">
    <name type="scientific">Pseudomonas bijieensis</name>
    <dbReference type="NCBI Taxonomy" id="2681983"/>
    <lineage>
        <taxon>Bacteria</taxon>
        <taxon>Pseudomonadati</taxon>
        <taxon>Pseudomonadota</taxon>
        <taxon>Gammaproteobacteria</taxon>
        <taxon>Pseudomonadales</taxon>
        <taxon>Pseudomonadaceae</taxon>
        <taxon>Pseudomonas</taxon>
    </lineage>
</organism>
<keyword evidence="7 12" id="KW-0472">Membrane</keyword>
<evidence type="ECO:0000259" key="13">
    <source>
        <dbReference type="PROSITE" id="PS50111"/>
    </source>
</evidence>